<comment type="pathway">
    <text evidence="2 10">Amino-acid biosynthesis; L-methionine biosynthesis via de novo pathway; L-homoserine from L-aspartate: step 3/3.</text>
</comment>
<evidence type="ECO:0000259" key="13">
    <source>
        <dbReference type="Pfam" id="PF03447"/>
    </source>
</evidence>
<comment type="pathway">
    <text evidence="1 10">Amino-acid biosynthesis; L-threonine biosynthesis; L-threonine from L-aspartate: step 3/5.</text>
</comment>
<keyword evidence="7 10" id="KW-0791">Threonine biosynthesis</keyword>
<dbReference type="EC" id="1.1.1.3" evidence="4 10"/>
<evidence type="ECO:0000256" key="5">
    <source>
        <dbReference type="ARBA" id="ARBA00013376"/>
    </source>
</evidence>
<evidence type="ECO:0000313" key="14">
    <source>
        <dbReference type="EMBL" id="AHF15097.1"/>
    </source>
</evidence>
<protein>
    <recommendedName>
        <fullName evidence="5 10">Homoserine dehydrogenase</fullName>
        <ecNumber evidence="4 10">1.1.1.3</ecNumber>
    </recommendedName>
</protein>
<dbReference type="GO" id="GO:0050661">
    <property type="term" value="F:NADP binding"/>
    <property type="evidence" value="ECO:0007669"/>
    <property type="project" value="InterPro"/>
</dbReference>
<dbReference type="AlphaFoldDB" id="W0EWD6"/>
<dbReference type="STRING" id="929713.NIASO_07865"/>
<dbReference type="GO" id="GO:0009086">
    <property type="term" value="P:methionine biosynthetic process"/>
    <property type="evidence" value="ECO:0007669"/>
    <property type="project" value="UniProtKB-KW"/>
</dbReference>
<reference evidence="14 15" key="1">
    <citation type="submission" date="2013-12" db="EMBL/GenBank/DDBJ databases">
        <authorList>
            <consortium name="DOE Joint Genome Institute"/>
            <person name="Eisen J."/>
            <person name="Huntemann M."/>
            <person name="Han J."/>
            <person name="Chen A."/>
            <person name="Kyrpides N."/>
            <person name="Mavromatis K."/>
            <person name="Markowitz V."/>
            <person name="Palaniappan K."/>
            <person name="Ivanova N."/>
            <person name="Schaumberg A."/>
            <person name="Pati A."/>
            <person name="Liolios K."/>
            <person name="Nordberg H.P."/>
            <person name="Cantor M.N."/>
            <person name="Hua S.X."/>
            <person name="Woyke T."/>
        </authorList>
    </citation>
    <scope>NUCLEOTIDE SEQUENCE [LARGE SCALE GENOMIC DNA]</scope>
    <source>
        <strain evidence="15">DSM 19437</strain>
    </source>
</reference>
<evidence type="ECO:0000256" key="9">
    <source>
        <dbReference type="ARBA" id="ARBA00023167"/>
    </source>
</evidence>
<evidence type="ECO:0000313" key="15">
    <source>
        <dbReference type="Proteomes" id="UP000003586"/>
    </source>
</evidence>
<evidence type="ECO:0000256" key="7">
    <source>
        <dbReference type="ARBA" id="ARBA00022697"/>
    </source>
</evidence>
<dbReference type="KEGG" id="nso:NIASO_07865"/>
<dbReference type="SUPFAM" id="SSF51735">
    <property type="entry name" value="NAD(P)-binding Rossmann-fold domains"/>
    <property type="match status" value="1"/>
</dbReference>
<keyword evidence="6 10" id="KW-0028">Amino-acid biosynthesis</keyword>
<dbReference type="GO" id="GO:0004412">
    <property type="term" value="F:homoserine dehydrogenase activity"/>
    <property type="evidence" value="ECO:0007669"/>
    <property type="project" value="UniProtKB-EC"/>
</dbReference>
<name>W0EWD6_9BACT</name>
<accession>W0EWD6</accession>
<dbReference type="InterPro" id="IPR019811">
    <property type="entry name" value="HDH_CS"/>
</dbReference>
<dbReference type="PANTHER" id="PTHR43331">
    <property type="entry name" value="HOMOSERINE DEHYDROGENASE"/>
    <property type="match status" value="1"/>
</dbReference>
<dbReference type="EMBL" id="CP007035">
    <property type="protein sequence ID" value="AHF15097.1"/>
    <property type="molecule type" value="Genomic_DNA"/>
</dbReference>
<dbReference type="Proteomes" id="UP000003586">
    <property type="component" value="Chromosome"/>
</dbReference>
<dbReference type="InterPro" id="IPR036291">
    <property type="entry name" value="NAD(P)-bd_dom_sf"/>
</dbReference>
<dbReference type="UniPathway" id="UPA00050">
    <property type="reaction ID" value="UER00063"/>
</dbReference>
<dbReference type="Pfam" id="PF03447">
    <property type="entry name" value="NAD_binding_3"/>
    <property type="match status" value="1"/>
</dbReference>
<dbReference type="Gene3D" id="3.40.50.720">
    <property type="entry name" value="NAD(P)-binding Rossmann-like Domain"/>
    <property type="match status" value="1"/>
</dbReference>
<dbReference type="UniPathway" id="UPA00051">
    <property type="reaction ID" value="UER00465"/>
</dbReference>
<dbReference type="RefSeq" id="WP_008584801.1">
    <property type="nucleotide sequence ID" value="NZ_CP007035.1"/>
</dbReference>
<evidence type="ECO:0000256" key="4">
    <source>
        <dbReference type="ARBA" id="ARBA00013213"/>
    </source>
</evidence>
<evidence type="ECO:0000256" key="6">
    <source>
        <dbReference type="ARBA" id="ARBA00022605"/>
    </source>
</evidence>
<dbReference type="PANTHER" id="PTHR43331:SF1">
    <property type="entry name" value="HOMOSERINE DEHYDROGENASE"/>
    <property type="match status" value="1"/>
</dbReference>
<comment type="catalytic activity">
    <reaction evidence="10">
        <text>L-homoserine + NADP(+) = L-aspartate 4-semialdehyde + NADPH + H(+)</text>
        <dbReference type="Rhea" id="RHEA:15761"/>
        <dbReference type="ChEBI" id="CHEBI:15378"/>
        <dbReference type="ChEBI" id="CHEBI:57476"/>
        <dbReference type="ChEBI" id="CHEBI:57783"/>
        <dbReference type="ChEBI" id="CHEBI:58349"/>
        <dbReference type="ChEBI" id="CHEBI:537519"/>
        <dbReference type="EC" id="1.1.1.3"/>
    </reaction>
</comment>
<evidence type="ECO:0000256" key="10">
    <source>
        <dbReference type="RuleBase" id="RU000579"/>
    </source>
</evidence>
<evidence type="ECO:0000256" key="2">
    <source>
        <dbReference type="ARBA" id="ARBA00005062"/>
    </source>
</evidence>
<feature type="domain" description="Homoserine dehydrogenase catalytic" evidence="12">
    <location>
        <begin position="131"/>
        <end position="309"/>
    </location>
</feature>
<dbReference type="PROSITE" id="PS01042">
    <property type="entry name" value="HOMOSER_DHGENASE"/>
    <property type="match status" value="1"/>
</dbReference>
<keyword evidence="15" id="KW-1185">Reference proteome</keyword>
<evidence type="ECO:0000259" key="12">
    <source>
        <dbReference type="Pfam" id="PF00742"/>
    </source>
</evidence>
<evidence type="ECO:0000256" key="3">
    <source>
        <dbReference type="ARBA" id="ARBA00006753"/>
    </source>
</evidence>
<comment type="similarity">
    <text evidence="3 11">Belongs to the homoserine dehydrogenase family.</text>
</comment>
<dbReference type="eggNOG" id="COG0460">
    <property type="taxonomic scope" value="Bacteria"/>
</dbReference>
<dbReference type="OrthoDB" id="9808167at2"/>
<organism evidence="14 15">
    <name type="scientific">Niabella soli DSM 19437</name>
    <dbReference type="NCBI Taxonomy" id="929713"/>
    <lineage>
        <taxon>Bacteria</taxon>
        <taxon>Pseudomonadati</taxon>
        <taxon>Bacteroidota</taxon>
        <taxon>Chitinophagia</taxon>
        <taxon>Chitinophagales</taxon>
        <taxon>Chitinophagaceae</taxon>
        <taxon>Niabella</taxon>
    </lineage>
</organism>
<keyword evidence="9 10" id="KW-0486">Methionine biosynthesis</keyword>
<dbReference type="InterPro" id="IPR005106">
    <property type="entry name" value="Asp/hSer_DH_NAD-bd"/>
</dbReference>
<dbReference type="NCBIfam" id="NF004976">
    <property type="entry name" value="PRK06349.1"/>
    <property type="match status" value="1"/>
</dbReference>
<dbReference type="SUPFAM" id="SSF55347">
    <property type="entry name" value="Glyceraldehyde-3-phosphate dehydrogenase-like, C-terminal domain"/>
    <property type="match status" value="1"/>
</dbReference>
<dbReference type="GO" id="GO:0009088">
    <property type="term" value="P:threonine biosynthetic process"/>
    <property type="evidence" value="ECO:0007669"/>
    <property type="project" value="UniProtKB-UniPathway"/>
</dbReference>
<gene>
    <name evidence="14" type="ORF">NIASO_07865</name>
</gene>
<dbReference type="HOGENOM" id="CLU_009116_1_2_10"/>
<evidence type="ECO:0000256" key="1">
    <source>
        <dbReference type="ARBA" id="ARBA00005056"/>
    </source>
</evidence>
<keyword evidence="10" id="KW-0521">NADP</keyword>
<dbReference type="FunFam" id="3.30.360.10:FF:000005">
    <property type="entry name" value="Homoserine dehydrogenase"/>
    <property type="match status" value="1"/>
</dbReference>
<evidence type="ECO:0000256" key="8">
    <source>
        <dbReference type="ARBA" id="ARBA00023002"/>
    </source>
</evidence>
<dbReference type="Gene3D" id="3.30.360.10">
    <property type="entry name" value="Dihydrodipicolinate Reductase, domain 2"/>
    <property type="match status" value="1"/>
</dbReference>
<dbReference type="InterPro" id="IPR001342">
    <property type="entry name" value="HDH_cat"/>
</dbReference>
<feature type="domain" description="Aspartate/homoserine dehydrogenase NAD-binding" evidence="13">
    <location>
        <begin position="13"/>
        <end position="123"/>
    </location>
</feature>
<proteinExistence type="inferred from homology"/>
<keyword evidence="8 10" id="KW-0560">Oxidoreductase</keyword>
<dbReference type="Pfam" id="PF00742">
    <property type="entry name" value="Homoserine_dh"/>
    <property type="match status" value="1"/>
</dbReference>
<evidence type="ECO:0000256" key="11">
    <source>
        <dbReference type="RuleBase" id="RU004171"/>
    </source>
</evidence>
<sequence>MSEHKELVIGLFGFGVVGEGLYKVLQQTPSLKAVIKKACIKHPDKKRNAPGSLFTTDRNELLNDKDINLIVEVIDDAKAGFEIVSTALKNGKDVVSSSKKMIAENLETLLKLQQETGSSLLYESAACASIPVVRNLEEYYDNDLLHSIRAIVNGSTNFILTKIFEENLSFRDALLLAQQLGFAESDPTLDVEGFDALNKWTILLLHAYGIVAHPEDILFNGIQNIAKSDAQVAKARGQQIKLVAQAKKLINGGVGAYVLPQFVSTETPLSFVKNEYNGVVIESGFADQQFFYGKGAGSFPTASAVLSDISALRYEYRYEYKKLYHHQPHQLNDDIYLKVFISFTDLAFVPKEAFEWIEEWHAQESRKYLSGVIALKKLKEQSWWKENGTSLIVEADGIIEDIEERKLKKKSLELAGLL</sequence>